<dbReference type="InterPro" id="IPR003661">
    <property type="entry name" value="HisK_dim/P_dom"/>
</dbReference>
<dbReference type="PRINTS" id="PR00344">
    <property type="entry name" value="BCTRLSENSOR"/>
</dbReference>
<dbReference type="PANTHER" id="PTHR45528:SF8">
    <property type="entry name" value="HISTIDINE KINASE"/>
    <property type="match status" value="1"/>
</dbReference>
<keyword evidence="4" id="KW-0597">Phosphoprotein</keyword>
<keyword evidence="6" id="KW-0812">Transmembrane</keyword>
<dbReference type="InterPro" id="IPR005467">
    <property type="entry name" value="His_kinase_dom"/>
</dbReference>
<keyword evidence="9" id="KW-0067">ATP-binding</keyword>
<dbReference type="InterPro" id="IPR004358">
    <property type="entry name" value="Sig_transdc_His_kin-like_C"/>
</dbReference>
<dbReference type="Gene3D" id="3.30.565.10">
    <property type="entry name" value="Histidine kinase-like ATPase, C-terminal domain"/>
    <property type="match status" value="1"/>
</dbReference>
<keyword evidence="5" id="KW-0808">Transferase</keyword>
<dbReference type="Pfam" id="PF02518">
    <property type="entry name" value="HATPase_c"/>
    <property type="match status" value="1"/>
</dbReference>
<evidence type="ECO:0000313" key="14">
    <source>
        <dbReference type="EMBL" id="MFD1179633.1"/>
    </source>
</evidence>
<evidence type="ECO:0000256" key="6">
    <source>
        <dbReference type="ARBA" id="ARBA00022692"/>
    </source>
</evidence>
<dbReference type="SMART" id="SM00388">
    <property type="entry name" value="HisKA"/>
    <property type="match status" value="1"/>
</dbReference>
<keyword evidence="7" id="KW-0547">Nucleotide-binding</keyword>
<evidence type="ECO:0000256" key="4">
    <source>
        <dbReference type="ARBA" id="ARBA00022553"/>
    </source>
</evidence>
<evidence type="ECO:0000256" key="5">
    <source>
        <dbReference type="ARBA" id="ARBA00022679"/>
    </source>
</evidence>
<evidence type="ECO:0000256" key="12">
    <source>
        <dbReference type="ARBA" id="ARBA00023136"/>
    </source>
</evidence>
<keyword evidence="8 14" id="KW-0418">Kinase</keyword>
<protein>
    <recommendedName>
        <fullName evidence="3">histidine kinase</fullName>
        <ecNumber evidence="3">2.7.13.3</ecNumber>
    </recommendedName>
</protein>
<dbReference type="CDD" id="cd00082">
    <property type="entry name" value="HisKA"/>
    <property type="match status" value="1"/>
</dbReference>
<evidence type="ECO:0000259" key="13">
    <source>
        <dbReference type="PROSITE" id="PS50109"/>
    </source>
</evidence>
<dbReference type="InterPro" id="IPR036890">
    <property type="entry name" value="HATPase_C_sf"/>
</dbReference>
<keyword evidence="11" id="KW-0902">Two-component regulatory system</keyword>
<dbReference type="SMART" id="SM00387">
    <property type="entry name" value="HATPase_c"/>
    <property type="match status" value="1"/>
</dbReference>
<dbReference type="EMBL" id="JBHTLM010000036">
    <property type="protein sequence ID" value="MFD1179633.1"/>
    <property type="molecule type" value="Genomic_DNA"/>
</dbReference>
<dbReference type="InterPro" id="IPR036097">
    <property type="entry name" value="HisK_dim/P_sf"/>
</dbReference>
<proteinExistence type="predicted"/>
<evidence type="ECO:0000256" key="9">
    <source>
        <dbReference type="ARBA" id="ARBA00022840"/>
    </source>
</evidence>
<sequence>MIAALIFSLMMLFKSQRNSLKNIQQISDKLSQILDKDTDEKLMVFTDDKVLAQLLTQINRVLEDRQRINVEYRRSEIASKRMLSNISHDIKTPLTVILGYLEMIMLNAKDDAAMLKKVENKAKQLMDLIQRFFTLAKIEAGDTEVGTTRININELCKENILDFYSILHEKGFIVDVHIPEEAVYVYGNEDALNRILFNLISNAIHHGQEGNYLGVVLRYDTVFAWIDIVDHGKGIEKSLASKVFDRLYTMDDSRNSKLGGSGLGLAIAKTLAEKLGGDILLESNPYEKTVFTVRLKRMNY</sequence>
<dbReference type="EC" id="2.7.13.3" evidence="3"/>
<dbReference type="PANTHER" id="PTHR45528">
    <property type="entry name" value="SENSOR HISTIDINE KINASE CPXA"/>
    <property type="match status" value="1"/>
</dbReference>
<feature type="domain" description="Histidine kinase" evidence="13">
    <location>
        <begin position="85"/>
        <end position="299"/>
    </location>
</feature>
<organism evidence="14 15">
    <name type="scientific">Paenibacillus puldeungensis</name>
    <dbReference type="NCBI Taxonomy" id="696536"/>
    <lineage>
        <taxon>Bacteria</taxon>
        <taxon>Bacillati</taxon>
        <taxon>Bacillota</taxon>
        <taxon>Bacilli</taxon>
        <taxon>Bacillales</taxon>
        <taxon>Paenibacillaceae</taxon>
        <taxon>Paenibacillus</taxon>
    </lineage>
</organism>
<dbReference type="SUPFAM" id="SSF47384">
    <property type="entry name" value="Homodimeric domain of signal transducing histidine kinase"/>
    <property type="match status" value="1"/>
</dbReference>
<evidence type="ECO:0000256" key="8">
    <source>
        <dbReference type="ARBA" id="ARBA00022777"/>
    </source>
</evidence>
<keyword evidence="12" id="KW-0472">Membrane</keyword>
<comment type="caution">
    <text evidence="14">The sequence shown here is derived from an EMBL/GenBank/DDBJ whole genome shotgun (WGS) entry which is preliminary data.</text>
</comment>
<dbReference type="Proteomes" id="UP001597262">
    <property type="component" value="Unassembled WGS sequence"/>
</dbReference>
<dbReference type="Gene3D" id="1.10.287.130">
    <property type="match status" value="1"/>
</dbReference>
<evidence type="ECO:0000256" key="2">
    <source>
        <dbReference type="ARBA" id="ARBA00004141"/>
    </source>
</evidence>
<comment type="catalytic activity">
    <reaction evidence="1">
        <text>ATP + protein L-histidine = ADP + protein N-phospho-L-histidine.</text>
        <dbReference type="EC" id="2.7.13.3"/>
    </reaction>
</comment>
<dbReference type="Pfam" id="PF00512">
    <property type="entry name" value="HisKA"/>
    <property type="match status" value="1"/>
</dbReference>
<evidence type="ECO:0000256" key="11">
    <source>
        <dbReference type="ARBA" id="ARBA00023012"/>
    </source>
</evidence>
<dbReference type="InterPro" id="IPR003594">
    <property type="entry name" value="HATPase_dom"/>
</dbReference>
<keyword evidence="15" id="KW-1185">Reference proteome</keyword>
<dbReference type="PROSITE" id="PS50109">
    <property type="entry name" value="HIS_KIN"/>
    <property type="match status" value="1"/>
</dbReference>
<evidence type="ECO:0000256" key="1">
    <source>
        <dbReference type="ARBA" id="ARBA00000085"/>
    </source>
</evidence>
<dbReference type="GO" id="GO:0016301">
    <property type="term" value="F:kinase activity"/>
    <property type="evidence" value="ECO:0007669"/>
    <property type="project" value="UniProtKB-KW"/>
</dbReference>
<gene>
    <name evidence="14" type="ORF">ACFQ3W_25495</name>
</gene>
<reference evidence="15" key="1">
    <citation type="journal article" date="2019" name="Int. J. Syst. Evol. Microbiol.">
        <title>The Global Catalogue of Microorganisms (GCM) 10K type strain sequencing project: providing services to taxonomists for standard genome sequencing and annotation.</title>
        <authorList>
            <consortium name="The Broad Institute Genomics Platform"/>
            <consortium name="The Broad Institute Genome Sequencing Center for Infectious Disease"/>
            <person name="Wu L."/>
            <person name="Ma J."/>
        </authorList>
    </citation>
    <scope>NUCLEOTIDE SEQUENCE [LARGE SCALE GENOMIC DNA]</scope>
    <source>
        <strain evidence="15">CCUG 59189</strain>
    </source>
</reference>
<dbReference type="InterPro" id="IPR050398">
    <property type="entry name" value="HssS/ArlS-like"/>
</dbReference>
<comment type="subcellular location">
    <subcellularLocation>
        <location evidence="2">Membrane</location>
        <topology evidence="2">Multi-pass membrane protein</topology>
    </subcellularLocation>
</comment>
<dbReference type="SUPFAM" id="SSF55874">
    <property type="entry name" value="ATPase domain of HSP90 chaperone/DNA topoisomerase II/histidine kinase"/>
    <property type="match status" value="1"/>
</dbReference>
<evidence type="ECO:0000256" key="3">
    <source>
        <dbReference type="ARBA" id="ARBA00012438"/>
    </source>
</evidence>
<evidence type="ECO:0000256" key="10">
    <source>
        <dbReference type="ARBA" id="ARBA00022989"/>
    </source>
</evidence>
<keyword evidence="10" id="KW-1133">Transmembrane helix</keyword>
<dbReference type="RefSeq" id="WP_379322055.1">
    <property type="nucleotide sequence ID" value="NZ_JBHTLM010000036.1"/>
</dbReference>
<name>A0ABW3S4X1_9BACL</name>
<accession>A0ABW3S4X1</accession>
<evidence type="ECO:0000256" key="7">
    <source>
        <dbReference type="ARBA" id="ARBA00022741"/>
    </source>
</evidence>
<evidence type="ECO:0000313" key="15">
    <source>
        <dbReference type="Proteomes" id="UP001597262"/>
    </source>
</evidence>